<reference evidence="5" key="1">
    <citation type="submission" date="2024-02" db="UniProtKB">
        <authorList>
            <consortium name="WormBaseParasite"/>
        </authorList>
    </citation>
    <scope>IDENTIFICATION</scope>
</reference>
<dbReference type="PANTHER" id="PTHR46163">
    <property type="entry name" value="TYROSINE-PROTEIN PHOSPHATASE-RELATED"/>
    <property type="match status" value="1"/>
</dbReference>
<keyword evidence="4" id="KW-1185">Reference proteome</keyword>
<accession>A0AAF3F2S6</accession>
<dbReference type="PROSITE" id="PS50055">
    <property type="entry name" value="TYR_PHOSPHATASE_PTP"/>
    <property type="match status" value="1"/>
</dbReference>
<dbReference type="GO" id="GO:0004725">
    <property type="term" value="F:protein tyrosine phosphatase activity"/>
    <property type="evidence" value="ECO:0007669"/>
    <property type="project" value="InterPro"/>
</dbReference>
<dbReference type="SMART" id="SM00194">
    <property type="entry name" value="PTPc"/>
    <property type="match status" value="1"/>
</dbReference>
<dbReference type="Pfam" id="PF00102">
    <property type="entry name" value="Y_phosphatase"/>
    <property type="match status" value="1"/>
</dbReference>
<dbReference type="InterPro" id="IPR016130">
    <property type="entry name" value="Tyr_Pase_AS"/>
</dbReference>
<dbReference type="AlphaFoldDB" id="A0AAF3F2S6"/>
<dbReference type="InterPro" id="IPR000242">
    <property type="entry name" value="PTP_cat"/>
</dbReference>
<dbReference type="PRINTS" id="PR00700">
    <property type="entry name" value="PRTYPHPHTASE"/>
</dbReference>
<dbReference type="PROSITE" id="PS00383">
    <property type="entry name" value="TYR_PHOSPHATASE_1"/>
    <property type="match status" value="1"/>
</dbReference>
<evidence type="ECO:0000259" key="3">
    <source>
        <dbReference type="PROSITE" id="PS50056"/>
    </source>
</evidence>
<feature type="domain" description="Tyrosine specific protein phosphatases" evidence="3">
    <location>
        <begin position="217"/>
        <end position="294"/>
    </location>
</feature>
<name>A0AAF3F2S6_9BILA</name>
<evidence type="ECO:0000256" key="1">
    <source>
        <dbReference type="SAM" id="MobiDB-lite"/>
    </source>
</evidence>
<dbReference type="PROSITE" id="PS50056">
    <property type="entry name" value="TYR_PHOSPHATASE_2"/>
    <property type="match status" value="1"/>
</dbReference>
<organism evidence="4 5">
    <name type="scientific">Mesorhabditis belari</name>
    <dbReference type="NCBI Taxonomy" id="2138241"/>
    <lineage>
        <taxon>Eukaryota</taxon>
        <taxon>Metazoa</taxon>
        <taxon>Ecdysozoa</taxon>
        <taxon>Nematoda</taxon>
        <taxon>Chromadorea</taxon>
        <taxon>Rhabditida</taxon>
        <taxon>Rhabditina</taxon>
        <taxon>Rhabditomorpha</taxon>
        <taxon>Rhabditoidea</taxon>
        <taxon>Rhabditidae</taxon>
        <taxon>Mesorhabditinae</taxon>
        <taxon>Mesorhabditis</taxon>
    </lineage>
</organism>
<dbReference type="WBParaSite" id="MBELARI_LOCUS20865">
    <property type="protein sequence ID" value="MBELARI_LOCUS20865"/>
    <property type="gene ID" value="MBELARI_LOCUS20865"/>
</dbReference>
<dbReference type="SMART" id="SM00404">
    <property type="entry name" value="PTPc_motif"/>
    <property type="match status" value="1"/>
</dbReference>
<proteinExistence type="predicted"/>
<dbReference type="SUPFAM" id="SSF52799">
    <property type="entry name" value="(Phosphotyrosine protein) phosphatases II"/>
    <property type="match status" value="1"/>
</dbReference>
<feature type="region of interest" description="Disordered" evidence="1">
    <location>
        <begin position="1"/>
        <end position="20"/>
    </location>
</feature>
<dbReference type="InterPro" id="IPR052782">
    <property type="entry name" value="Oocyte-zygote_transition_reg"/>
</dbReference>
<dbReference type="Proteomes" id="UP000887575">
    <property type="component" value="Unassembled WGS sequence"/>
</dbReference>
<sequence>MPTPSRPHDSTAGPVPGDGHGSNKWVEAFLDDCRKMGTNGMLKQYRKNRSYIAPNYSFEAFTENPQCNRYSDVVCLDESRVMLKIEKPGEGDYIHANWVRLANHDRVYIATQAPIDHTIHDFWRMCFQNDVFCIVNLARQTENGRASCAQYWPEKVGHFYTLPQNGGYLVNNKKVEHEDKFTLSTIEVVPNECSEGKVVKMIQFLEWPDKGIPLGSRVILRLLRLITRQDKLAARQGNVVVHCSAGIGRTGTIILIDWMLQAILHRHEHVDATALFMELRRQRAHSIQTEGQWLFIYQSVLEYMRLKYPKYAHSIEKMVAEIRALNLN</sequence>
<protein>
    <submittedName>
        <fullName evidence="5">Uncharacterized protein</fullName>
    </submittedName>
</protein>
<evidence type="ECO:0000313" key="5">
    <source>
        <dbReference type="WBParaSite" id="MBELARI_LOCUS20865"/>
    </source>
</evidence>
<feature type="domain" description="Tyrosine-protein phosphatase" evidence="2">
    <location>
        <begin position="63"/>
        <end position="303"/>
    </location>
</feature>
<dbReference type="Gene3D" id="3.90.190.10">
    <property type="entry name" value="Protein tyrosine phosphatase superfamily"/>
    <property type="match status" value="1"/>
</dbReference>
<dbReference type="CDD" id="cd00047">
    <property type="entry name" value="PTPc"/>
    <property type="match status" value="1"/>
</dbReference>
<evidence type="ECO:0000313" key="4">
    <source>
        <dbReference type="Proteomes" id="UP000887575"/>
    </source>
</evidence>
<evidence type="ECO:0000259" key="2">
    <source>
        <dbReference type="PROSITE" id="PS50055"/>
    </source>
</evidence>
<dbReference type="InterPro" id="IPR003595">
    <property type="entry name" value="Tyr_Pase_cat"/>
</dbReference>
<dbReference type="InterPro" id="IPR029021">
    <property type="entry name" value="Prot-tyrosine_phosphatase-like"/>
</dbReference>
<dbReference type="InterPro" id="IPR000387">
    <property type="entry name" value="Tyr_Pase_dom"/>
</dbReference>